<evidence type="ECO:0000313" key="2">
    <source>
        <dbReference type="Proteomes" id="UP001596364"/>
    </source>
</evidence>
<accession>A0ABW1XKQ3</accession>
<evidence type="ECO:0000313" key="1">
    <source>
        <dbReference type="EMBL" id="MFC6440376.1"/>
    </source>
</evidence>
<name>A0ABW1XKQ3_9ALTE</name>
<comment type="caution">
    <text evidence="1">The sequence shown here is derived from an EMBL/GenBank/DDBJ whole genome shotgun (WGS) entry which is preliminary data.</text>
</comment>
<proteinExistence type="predicted"/>
<sequence>MTSKAGIGLMQGVLSFGHFSYGQAKKSDSRTGGAGNRDREVMVKYWYVLSKSTVATATKPHRLMDETIAVSALLMLAKIPITTRE</sequence>
<dbReference type="Proteomes" id="UP001596364">
    <property type="component" value="Unassembled WGS sequence"/>
</dbReference>
<organism evidence="1 2">
    <name type="scientific">Pseudobowmanella zhangzhouensis</name>
    <dbReference type="NCBI Taxonomy" id="1537679"/>
    <lineage>
        <taxon>Bacteria</taxon>
        <taxon>Pseudomonadati</taxon>
        <taxon>Pseudomonadota</taxon>
        <taxon>Gammaproteobacteria</taxon>
        <taxon>Alteromonadales</taxon>
        <taxon>Alteromonadaceae</taxon>
    </lineage>
</organism>
<reference evidence="2" key="1">
    <citation type="journal article" date="2019" name="Int. J. Syst. Evol. Microbiol.">
        <title>The Global Catalogue of Microorganisms (GCM) 10K type strain sequencing project: providing services to taxonomists for standard genome sequencing and annotation.</title>
        <authorList>
            <consortium name="The Broad Institute Genomics Platform"/>
            <consortium name="The Broad Institute Genome Sequencing Center for Infectious Disease"/>
            <person name="Wu L."/>
            <person name="Ma J."/>
        </authorList>
    </citation>
    <scope>NUCLEOTIDE SEQUENCE [LARGE SCALE GENOMIC DNA]</scope>
    <source>
        <strain evidence="2">CGMCC 1.16031</strain>
    </source>
</reference>
<protein>
    <submittedName>
        <fullName evidence="1">Uncharacterized protein</fullName>
    </submittedName>
</protein>
<gene>
    <name evidence="1" type="ORF">ACFP85_09475</name>
</gene>
<dbReference type="EMBL" id="JBHSUS010000001">
    <property type="protein sequence ID" value="MFC6440376.1"/>
    <property type="molecule type" value="Genomic_DNA"/>
</dbReference>
<dbReference type="RefSeq" id="WP_131258180.1">
    <property type="nucleotide sequence ID" value="NZ_JBHSUS010000001.1"/>
</dbReference>
<keyword evidence="2" id="KW-1185">Reference proteome</keyword>